<keyword evidence="1 2" id="KW-0732">Signal</keyword>
<feature type="chain" id="PRO_5022745335" description="Pollen Ole e 1 allergen and extensin family protein" evidence="2">
    <location>
        <begin position="27"/>
        <end position="177"/>
    </location>
</feature>
<comment type="caution">
    <text evidence="3">The sequence shown here is derived from an EMBL/GenBank/DDBJ whole genome shotgun (WGS) entry which is preliminary data.</text>
</comment>
<evidence type="ECO:0000256" key="1">
    <source>
        <dbReference type="ARBA" id="ARBA00022729"/>
    </source>
</evidence>
<reference evidence="4" key="1">
    <citation type="journal article" date="2019" name="Gigascience">
        <title>De novo genome assembly of the endangered Acer yangbiense, a plant species with extremely small populations endemic to Yunnan Province, China.</title>
        <authorList>
            <person name="Yang J."/>
            <person name="Wariss H.M."/>
            <person name="Tao L."/>
            <person name="Zhang R."/>
            <person name="Yun Q."/>
            <person name="Hollingsworth P."/>
            <person name="Dao Z."/>
            <person name="Luo G."/>
            <person name="Guo H."/>
            <person name="Ma Y."/>
            <person name="Sun W."/>
        </authorList>
    </citation>
    <scope>NUCLEOTIDE SEQUENCE [LARGE SCALE GENOMIC DNA]</scope>
    <source>
        <strain evidence="4">cv. Malutang</strain>
    </source>
</reference>
<dbReference type="PANTHER" id="PTHR33470">
    <property type="entry name" value="OS01G0164075 PROTEIN"/>
    <property type="match status" value="1"/>
</dbReference>
<dbReference type="AlphaFoldDB" id="A0A5C7HMX1"/>
<protein>
    <recommendedName>
        <fullName evidence="5">Pollen Ole e 1 allergen and extensin family protein</fullName>
    </recommendedName>
</protein>
<dbReference type="OrthoDB" id="747559at2759"/>
<evidence type="ECO:0000313" key="3">
    <source>
        <dbReference type="EMBL" id="TXG58390.1"/>
    </source>
</evidence>
<dbReference type="Pfam" id="PF01190">
    <property type="entry name" value="Pollen_Ole_e_1"/>
    <property type="match status" value="1"/>
</dbReference>
<feature type="signal peptide" evidence="2">
    <location>
        <begin position="1"/>
        <end position="26"/>
    </location>
</feature>
<evidence type="ECO:0000313" key="4">
    <source>
        <dbReference type="Proteomes" id="UP000323000"/>
    </source>
</evidence>
<keyword evidence="4" id="KW-1185">Reference proteome</keyword>
<proteinExistence type="predicted"/>
<accession>A0A5C7HMX1</accession>
<organism evidence="3 4">
    <name type="scientific">Acer yangbiense</name>
    <dbReference type="NCBI Taxonomy" id="1000413"/>
    <lineage>
        <taxon>Eukaryota</taxon>
        <taxon>Viridiplantae</taxon>
        <taxon>Streptophyta</taxon>
        <taxon>Embryophyta</taxon>
        <taxon>Tracheophyta</taxon>
        <taxon>Spermatophyta</taxon>
        <taxon>Magnoliopsida</taxon>
        <taxon>eudicotyledons</taxon>
        <taxon>Gunneridae</taxon>
        <taxon>Pentapetalae</taxon>
        <taxon>rosids</taxon>
        <taxon>malvids</taxon>
        <taxon>Sapindales</taxon>
        <taxon>Sapindaceae</taxon>
        <taxon>Hippocastanoideae</taxon>
        <taxon>Acereae</taxon>
        <taxon>Acer</taxon>
    </lineage>
</organism>
<dbReference type="GO" id="GO:0071944">
    <property type="term" value="C:cell periphery"/>
    <property type="evidence" value="ECO:0007669"/>
    <property type="project" value="TreeGrafter"/>
</dbReference>
<dbReference type="PANTHER" id="PTHR33470:SF29">
    <property type="entry name" value="POLLEN OLE E 1 ALLERGEN AND EXTENSIN FAMILY PROTEIN"/>
    <property type="match status" value="1"/>
</dbReference>
<gene>
    <name evidence="3" type="ORF">EZV62_016219</name>
</gene>
<sequence length="177" mass="19806">MAAMMMTVLVAATILIGCTNLAVVMATYGDHNAPVGSIHVSGEVWCQDCFKPYNKFSQGDKPLKGVKVSLTCMDERSRVMYYNSDFTDEEGYYEMEVEKYVYGKELKAKLCKIRLVSSPDPTCNVITNFAGGKSGVKLWRPTEVFGDTVKYKSGRFFFTTPMCEKPDTSASQENNNY</sequence>
<dbReference type="EMBL" id="VAHF01000007">
    <property type="protein sequence ID" value="TXG58390.1"/>
    <property type="molecule type" value="Genomic_DNA"/>
</dbReference>
<evidence type="ECO:0008006" key="5">
    <source>
        <dbReference type="Google" id="ProtNLM"/>
    </source>
</evidence>
<dbReference type="Proteomes" id="UP000323000">
    <property type="component" value="Chromosome 7"/>
</dbReference>
<evidence type="ECO:0000256" key="2">
    <source>
        <dbReference type="SAM" id="SignalP"/>
    </source>
</evidence>
<name>A0A5C7HMX1_9ROSI</name>